<dbReference type="GO" id="GO:0003676">
    <property type="term" value="F:nucleic acid binding"/>
    <property type="evidence" value="ECO:0007669"/>
    <property type="project" value="InterPro"/>
</dbReference>
<evidence type="ECO:0000313" key="2">
    <source>
        <dbReference type="EMBL" id="QHS81797.1"/>
    </source>
</evidence>
<dbReference type="InterPro" id="IPR012337">
    <property type="entry name" value="RNaseH-like_sf"/>
</dbReference>
<dbReference type="AlphaFoldDB" id="A0A6C0APP4"/>
<dbReference type="Gene3D" id="3.30.420.10">
    <property type="entry name" value="Ribonuclease H-like superfamily/Ribonuclease H"/>
    <property type="match status" value="1"/>
</dbReference>
<dbReference type="Pfam" id="PF13456">
    <property type="entry name" value="RVT_3"/>
    <property type="match status" value="1"/>
</dbReference>
<sequence>MPKILHMNYVRFGGNSRFVPPILAVAQTDGSFYHHSKVGKAGALLLKPDDTFSSHVQPLYKLVSSTEAEWASVYLGICVAEEANQSSIGLENDCLGVVHQIMMKSNQRHEYARYYHYKIKELSKNFDWCGIRWIPREMNRADKLLR</sequence>
<feature type="domain" description="RNase H type-1" evidence="1">
    <location>
        <begin position="28"/>
        <end position="141"/>
    </location>
</feature>
<dbReference type="InterPro" id="IPR002156">
    <property type="entry name" value="RNaseH_domain"/>
</dbReference>
<dbReference type="GO" id="GO:0004523">
    <property type="term" value="F:RNA-DNA hybrid ribonuclease activity"/>
    <property type="evidence" value="ECO:0007669"/>
    <property type="project" value="InterPro"/>
</dbReference>
<name>A0A6C0APP4_9ZZZZ</name>
<protein>
    <recommendedName>
        <fullName evidence="1">RNase H type-1 domain-containing protein</fullName>
    </recommendedName>
</protein>
<dbReference type="SUPFAM" id="SSF53098">
    <property type="entry name" value="Ribonuclease H-like"/>
    <property type="match status" value="1"/>
</dbReference>
<dbReference type="EMBL" id="MN740760">
    <property type="protein sequence ID" value="QHS81797.1"/>
    <property type="molecule type" value="Genomic_DNA"/>
</dbReference>
<organism evidence="2">
    <name type="scientific">viral metagenome</name>
    <dbReference type="NCBI Taxonomy" id="1070528"/>
    <lineage>
        <taxon>unclassified sequences</taxon>
        <taxon>metagenomes</taxon>
        <taxon>organismal metagenomes</taxon>
    </lineage>
</organism>
<dbReference type="InterPro" id="IPR036397">
    <property type="entry name" value="RNaseH_sf"/>
</dbReference>
<evidence type="ECO:0000259" key="1">
    <source>
        <dbReference type="Pfam" id="PF13456"/>
    </source>
</evidence>
<reference evidence="2" key="1">
    <citation type="journal article" date="2020" name="Nature">
        <title>Giant virus diversity and host interactions through global metagenomics.</title>
        <authorList>
            <person name="Schulz F."/>
            <person name="Roux S."/>
            <person name="Paez-Espino D."/>
            <person name="Jungbluth S."/>
            <person name="Walsh D.A."/>
            <person name="Denef V.J."/>
            <person name="McMahon K.D."/>
            <person name="Konstantinidis K.T."/>
            <person name="Eloe-Fadrosh E.A."/>
            <person name="Kyrpides N.C."/>
            <person name="Woyke T."/>
        </authorList>
    </citation>
    <scope>NUCLEOTIDE SEQUENCE</scope>
    <source>
        <strain evidence="2">GVMAG-S-1101164-72</strain>
    </source>
</reference>
<proteinExistence type="predicted"/>
<accession>A0A6C0APP4</accession>